<evidence type="ECO:0000256" key="7">
    <source>
        <dbReference type="ARBA" id="ARBA00049244"/>
    </source>
</evidence>
<evidence type="ECO:0000256" key="6">
    <source>
        <dbReference type="ARBA" id="ARBA00022839"/>
    </source>
</evidence>
<organism evidence="10 11">
    <name type="scientific">Roseococcus pinisoli</name>
    <dbReference type="NCBI Taxonomy" id="2835040"/>
    <lineage>
        <taxon>Bacteria</taxon>
        <taxon>Pseudomonadati</taxon>
        <taxon>Pseudomonadota</taxon>
        <taxon>Alphaproteobacteria</taxon>
        <taxon>Acetobacterales</taxon>
        <taxon>Roseomonadaceae</taxon>
        <taxon>Roseococcus</taxon>
    </lineage>
</organism>
<gene>
    <name evidence="10" type="ORF">KHU32_15540</name>
</gene>
<evidence type="ECO:0000313" key="10">
    <source>
        <dbReference type="EMBL" id="MBS7812363.1"/>
    </source>
</evidence>
<dbReference type="SUPFAM" id="SSF56672">
    <property type="entry name" value="DNA/RNA polymerases"/>
    <property type="match status" value="1"/>
</dbReference>
<dbReference type="InterPro" id="IPR001098">
    <property type="entry name" value="DNA-dir_DNA_pol_A_palm_dom"/>
</dbReference>
<keyword evidence="6" id="KW-0378">Hydrolase</keyword>
<evidence type="ECO:0000256" key="3">
    <source>
        <dbReference type="ARBA" id="ARBA00012417"/>
    </source>
</evidence>
<name>A0ABS5QG55_9PROT</name>
<evidence type="ECO:0000256" key="2">
    <source>
        <dbReference type="ARBA" id="ARBA00011541"/>
    </source>
</evidence>
<dbReference type="Gene3D" id="3.30.70.370">
    <property type="match status" value="1"/>
</dbReference>
<keyword evidence="5" id="KW-0235">DNA replication</keyword>
<dbReference type="PANTHER" id="PTHR10133">
    <property type="entry name" value="DNA POLYMERASE I"/>
    <property type="match status" value="1"/>
</dbReference>
<evidence type="ECO:0000259" key="8">
    <source>
        <dbReference type="SMART" id="SM00474"/>
    </source>
</evidence>
<dbReference type="Gene3D" id="1.10.150.20">
    <property type="entry name" value="5' to 3' exonuclease, C-terminal subdomain"/>
    <property type="match status" value="1"/>
</dbReference>
<keyword evidence="6" id="KW-0269">Exonuclease</keyword>
<evidence type="ECO:0000259" key="9">
    <source>
        <dbReference type="SMART" id="SM00482"/>
    </source>
</evidence>
<comment type="caution">
    <text evidence="10">The sequence shown here is derived from an EMBL/GenBank/DDBJ whole genome shotgun (WGS) entry which is preliminary data.</text>
</comment>
<evidence type="ECO:0000256" key="1">
    <source>
        <dbReference type="ARBA" id="ARBA00007705"/>
    </source>
</evidence>
<dbReference type="InterPro" id="IPR002298">
    <property type="entry name" value="DNA_polymerase_A"/>
</dbReference>
<reference evidence="10 11" key="1">
    <citation type="submission" date="2021-05" db="EMBL/GenBank/DDBJ databases">
        <title>Roseococcus sp. XZZS9, whole genome shotgun sequencing project.</title>
        <authorList>
            <person name="Zhao G."/>
            <person name="Shen L."/>
        </authorList>
    </citation>
    <scope>NUCLEOTIDE SEQUENCE [LARGE SCALE GENOMIC DNA]</scope>
    <source>
        <strain evidence="10 11">XZZS9</strain>
    </source>
</reference>
<keyword evidence="11" id="KW-1185">Reference proteome</keyword>
<evidence type="ECO:0000313" key="11">
    <source>
        <dbReference type="Proteomes" id="UP000766336"/>
    </source>
</evidence>
<sequence length="787" mass="86850">MIHFWTAAHGKALQAHLPPIMRRIGSPKHLCHSLSPHVPIRYVPPPGDVVLAMGKDALKVLQVDGIAPKGRTVSSLRERLFQAHPGEGHYLLSHEPGVSDFDPALGVEVEWDVMLSHRFDTTGSLLPKMGIYRWVQCFAETIQWVKDRFAETGKPAPLAFDCETLGLSPFIAGGKILSVGFTRVAGQGDAVFVKDIATGEQASLILQQLTWLLSTPMVRLRGANAKFDLLWLKVAWKISCTNLSFDTLLAGSLLNENRSNSLETHTKVYVSELGGYDAEFNRTTDKSRMDLVSKEKLLPYMGGDTDATYRVAEKMIPELLAQPVLLNFYTKVLLPASHTFMAMEEEGILVDQEAYALLKSDLEKEIASLEAAALDLLPYRIKAKYSDNLKLTRPAIMRDYFFSPLGLNLKPIILTGGGKDGQGKQEPSTAKSHLEMFAHVPEAERICAILAELNIARKALSTYVIGFLKHLRADGKFHGTFSLHAGRVFDDEDDDGGTATGRLACTAPALQTIPKHNKWAKRIRACLIAPPGYLLVADDYEQGELKLVACFAEETAMLAAYAQGVDLHSKTAAGIAGVDVAVFLTWVDSQPDVFDSFRKRGKISNFGLVYGMSAEGFQAFAWQQSRLRLSLQEAEEQRNAFFATYPGLLAWYKAKVAQVKRDGFVQSPLGRRRHLPQIYSPLSNVRNAAERQAINAEPQSTLSDMLVLAVTAARLTIPHYTPVATIHDQSIAVVKEDHALDVAKKMTDLMASLPFEKDFGWKPQLVFTADAEIGQTLGTMKKMKFAA</sequence>
<dbReference type="Pfam" id="PF01612">
    <property type="entry name" value="DNA_pol_A_exo1"/>
    <property type="match status" value="1"/>
</dbReference>
<comment type="subunit">
    <text evidence="2">Single-chain monomer with multiple functions.</text>
</comment>
<feature type="domain" description="3'-5' exonuclease" evidence="8">
    <location>
        <begin position="132"/>
        <end position="320"/>
    </location>
</feature>
<dbReference type="EC" id="2.7.7.7" evidence="3"/>
<dbReference type="InterPro" id="IPR036397">
    <property type="entry name" value="RNaseH_sf"/>
</dbReference>
<dbReference type="Pfam" id="PF00476">
    <property type="entry name" value="DNA_pol_A"/>
    <property type="match status" value="1"/>
</dbReference>
<evidence type="ECO:0000256" key="5">
    <source>
        <dbReference type="ARBA" id="ARBA00022705"/>
    </source>
</evidence>
<feature type="domain" description="DNA-directed DNA polymerase family A palm" evidence="9">
    <location>
        <begin position="520"/>
        <end position="738"/>
    </location>
</feature>
<dbReference type="SMART" id="SM00474">
    <property type="entry name" value="35EXOc"/>
    <property type="match status" value="1"/>
</dbReference>
<comment type="similarity">
    <text evidence="1">Belongs to the DNA polymerase type-A family.</text>
</comment>
<protein>
    <recommendedName>
        <fullName evidence="4">DNA polymerase I</fullName>
        <ecNumber evidence="3">2.7.7.7</ecNumber>
    </recommendedName>
</protein>
<dbReference type="InterPro" id="IPR012337">
    <property type="entry name" value="RNaseH-like_sf"/>
</dbReference>
<dbReference type="SUPFAM" id="SSF53098">
    <property type="entry name" value="Ribonuclease H-like"/>
    <property type="match status" value="1"/>
</dbReference>
<dbReference type="EMBL" id="JAHCDA010000003">
    <property type="protein sequence ID" value="MBS7812363.1"/>
    <property type="molecule type" value="Genomic_DNA"/>
</dbReference>
<evidence type="ECO:0000256" key="4">
    <source>
        <dbReference type="ARBA" id="ARBA00020311"/>
    </source>
</evidence>
<keyword evidence="6" id="KW-0540">Nuclease</keyword>
<comment type="catalytic activity">
    <reaction evidence="7">
        <text>DNA(n) + a 2'-deoxyribonucleoside 5'-triphosphate = DNA(n+1) + diphosphate</text>
        <dbReference type="Rhea" id="RHEA:22508"/>
        <dbReference type="Rhea" id="RHEA-COMP:17339"/>
        <dbReference type="Rhea" id="RHEA-COMP:17340"/>
        <dbReference type="ChEBI" id="CHEBI:33019"/>
        <dbReference type="ChEBI" id="CHEBI:61560"/>
        <dbReference type="ChEBI" id="CHEBI:173112"/>
        <dbReference type="EC" id="2.7.7.7"/>
    </reaction>
</comment>
<accession>A0ABS5QG55</accession>
<dbReference type="PANTHER" id="PTHR10133:SF27">
    <property type="entry name" value="DNA POLYMERASE NU"/>
    <property type="match status" value="1"/>
</dbReference>
<dbReference type="RefSeq" id="WP_213671071.1">
    <property type="nucleotide sequence ID" value="NZ_JAHCDA010000003.1"/>
</dbReference>
<dbReference type="Gene3D" id="1.20.1060.10">
    <property type="entry name" value="Taq DNA Polymerase, Chain T, domain 4"/>
    <property type="match status" value="1"/>
</dbReference>
<proteinExistence type="inferred from homology"/>
<dbReference type="InterPro" id="IPR043502">
    <property type="entry name" value="DNA/RNA_pol_sf"/>
</dbReference>
<dbReference type="PRINTS" id="PR00868">
    <property type="entry name" value="DNAPOLI"/>
</dbReference>
<dbReference type="InterPro" id="IPR002562">
    <property type="entry name" value="3'-5'_exonuclease_dom"/>
</dbReference>
<dbReference type="Proteomes" id="UP000766336">
    <property type="component" value="Unassembled WGS sequence"/>
</dbReference>
<dbReference type="Gene3D" id="3.30.420.10">
    <property type="entry name" value="Ribonuclease H-like superfamily/Ribonuclease H"/>
    <property type="match status" value="1"/>
</dbReference>
<dbReference type="SMART" id="SM00482">
    <property type="entry name" value="POLAc"/>
    <property type="match status" value="1"/>
</dbReference>